<evidence type="ECO:0000313" key="1">
    <source>
        <dbReference type="EMBL" id="GAI83210.1"/>
    </source>
</evidence>
<dbReference type="EMBL" id="BARW01015061">
    <property type="protein sequence ID" value="GAI83210.1"/>
    <property type="molecule type" value="Genomic_DNA"/>
</dbReference>
<dbReference type="AlphaFoldDB" id="X1T6L1"/>
<reference evidence="1" key="1">
    <citation type="journal article" date="2014" name="Front. Microbiol.">
        <title>High frequency of phylogenetically diverse reductive dehalogenase-homologous genes in deep subseafloor sedimentary metagenomes.</title>
        <authorList>
            <person name="Kawai M."/>
            <person name="Futagami T."/>
            <person name="Toyoda A."/>
            <person name="Takaki Y."/>
            <person name="Nishi S."/>
            <person name="Hori S."/>
            <person name="Arai W."/>
            <person name="Tsubouchi T."/>
            <person name="Morono Y."/>
            <person name="Uchiyama I."/>
            <person name="Ito T."/>
            <person name="Fujiyama A."/>
            <person name="Inagaki F."/>
            <person name="Takami H."/>
        </authorList>
    </citation>
    <scope>NUCLEOTIDE SEQUENCE</scope>
    <source>
        <strain evidence="1">Expedition CK06-06</strain>
    </source>
</reference>
<organism evidence="1">
    <name type="scientific">marine sediment metagenome</name>
    <dbReference type="NCBI Taxonomy" id="412755"/>
    <lineage>
        <taxon>unclassified sequences</taxon>
        <taxon>metagenomes</taxon>
        <taxon>ecological metagenomes</taxon>
    </lineage>
</organism>
<proteinExistence type="predicted"/>
<gene>
    <name evidence="1" type="ORF">S12H4_26530</name>
</gene>
<accession>X1T6L1</accession>
<sequence length="167" mass="17571">MGFSAVITDHTELNGKEAAGVIDHADGSITNAKIEDGTIDLTAKATYIPVNRAGDKLGGNLDFDRNFPLRMNLRHFVHMTLEHGVTDIVLESIPAGILEQDFHIYKVAASVDAAPGEGNTVTTSVTNGTGTMTVSITGATDTSGSTTTGVFDVDVSAQTLTLKYTQD</sequence>
<feature type="non-terminal residue" evidence="1">
    <location>
        <position position="167"/>
    </location>
</feature>
<protein>
    <submittedName>
        <fullName evidence="1">Uncharacterized protein</fullName>
    </submittedName>
</protein>
<comment type="caution">
    <text evidence="1">The sequence shown here is derived from an EMBL/GenBank/DDBJ whole genome shotgun (WGS) entry which is preliminary data.</text>
</comment>
<name>X1T6L1_9ZZZZ</name>